<dbReference type="PANTHER" id="PTHR35864">
    <property type="entry name" value="ZINC METALLOPROTEASE MJ0611-RELATED"/>
    <property type="match status" value="1"/>
</dbReference>
<dbReference type="GO" id="GO:0005886">
    <property type="term" value="C:plasma membrane"/>
    <property type="evidence" value="ECO:0007669"/>
    <property type="project" value="UniProtKB-SubCell"/>
</dbReference>
<feature type="transmembrane region" description="Helical" evidence="13">
    <location>
        <begin position="94"/>
        <end position="116"/>
    </location>
</feature>
<keyword evidence="7" id="KW-0479">Metal-binding</keyword>
<evidence type="ECO:0000256" key="4">
    <source>
        <dbReference type="ARBA" id="ARBA00022475"/>
    </source>
</evidence>
<evidence type="ECO:0000256" key="3">
    <source>
        <dbReference type="ARBA" id="ARBA00007931"/>
    </source>
</evidence>
<dbReference type="Pfam" id="PF02163">
    <property type="entry name" value="Peptidase_M50"/>
    <property type="match status" value="1"/>
</dbReference>
<proteinExistence type="inferred from homology"/>
<dbReference type="InterPro" id="IPR052348">
    <property type="entry name" value="Metallopeptidase_M50B"/>
</dbReference>
<keyword evidence="10 13" id="KW-1133">Transmembrane helix</keyword>
<dbReference type="CDD" id="cd06158">
    <property type="entry name" value="S2P-M50_like_1"/>
    <property type="match status" value="1"/>
</dbReference>
<dbReference type="Proteomes" id="UP000228681">
    <property type="component" value="Unassembled WGS sequence"/>
</dbReference>
<dbReference type="InterPro" id="IPR044537">
    <property type="entry name" value="Rip2-like"/>
</dbReference>
<keyword evidence="6 13" id="KW-0812">Transmembrane</keyword>
<keyword evidence="9" id="KW-0862">Zinc</keyword>
<dbReference type="GO" id="GO:0006508">
    <property type="term" value="P:proteolysis"/>
    <property type="evidence" value="ECO:0007669"/>
    <property type="project" value="UniProtKB-KW"/>
</dbReference>
<evidence type="ECO:0000313" key="15">
    <source>
        <dbReference type="EMBL" id="PIP25082.1"/>
    </source>
</evidence>
<evidence type="ECO:0000256" key="8">
    <source>
        <dbReference type="ARBA" id="ARBA00022801"/>
    </source>
</evidence>
<feature type="transmembrane region" description="Helical" evidence="13">
    <location>
        <begin position="50"/>
        <end position="73"/>
    </location>
</feature>
<evidence type="ECO:0000256" key="11">
    <source>
        <dbReference type="ARBA" id="ARBA00023049"/>
    </source>
</evidence>
<evidence type="ECO:0000256" key="10">
    <source>
        <dbReference type="ARBA" id="ARBA00022989"/>
    </source>
</evidence>
<comment type="caution">
    <text evidence="15">The sequence shown here is derived from an EMBL/GenBank/DDBJ whole genome shotgun (WGS) entry which is preliminary data.</text>
</comment>
<keyword evidence="11" id="KW-0482">Metalloprotease</keyword>
<dbReference type="GO" id="GO:0008237">
    <property type="term" value="F:metallopeptidase activity"/>
    <property type="evidence" value="ECO:0007669"/>
    <property type="project" value="UniProtKB-KW"/>
</dbReference>
<evidence type="ECO:0000256" key="12">
    <source>
        <dbReference type="ARBA" id="ARBA00023136"/>
    </source>
</evidence>
<comment type="subcellular location">
    <subcellularLocation>
        <location evidence="2">Cell membrane</location>
        <topology evidence="2">Multi-pass membrane protein</topology>
    </subcellularLocation>
</comment>
<evidence type="ECO:0000256" key="2">
    <source>
        <dbReference type="ARBA" id="ARBA00004651"/>
    </source>
</evidence>
<dbReference type="EMBL" id="PCRS01000008">
    <property type="protein sequence ID" value="PIP25082.1"/>
    <property type="molecule type" value="Genomic_DNA"/>
</dbReference>
<evidence type="ECO:0000256" key="6">
    <source>
        <dbReference type="ARBA" id="ARBA00022692"/>
    </source>
</evidence>
<feature type="transmembrane region" description="Helical" evidence="13">
    <location>
        <begin position="171"/>
        <end position="198"/>
    </location>
</feature>
<protein>
    <submittedName>
        <fullName evidence="15">Site-2 protease family protein</fullName>
    </submittedName>
</protein>
<keyword evidence="12 13" id="KW-0472">Membrane</keyword>
<dbReference type="GO" id="GO:0046872">
    <property type="term" value="F:metal ion binding"/>
    <property type="evidence" value="ECO:0007669"/>
    <property type="project" value="UniProtKB-KW"/>
</dbReference>
<evidence type="ECO:0000313" key="16">
    <source>
        <dbReference type="Proteomes" id="UP000228681"/>
    </source>
</evidence>
<accession>A0A2G9Z0T3</accession>
<name>A0A2G9Z0T3_9BACT</name>
<keyword evidence="4" id="KW-1003">Cell membrane</keyword>
<organism evidence="15 16">
    <name type="scientific">Candidatus Nealsonbacteria bacterium CG23_combo_of_CG06-09_8_20_14_all_36_12</name>
    <dbReference type="NCBI Taxonomy" id="1974718"/>
    <lineage>
        <taxon>Bacteria</taxon>
        <taxon>Candidatus Nealsoniibacteriota</taxon>
    </lineage>
</organism>
<evidence type="ECO:0000256" key="9">
    <source>
        <dbReference type="ARBA" id="ARBA00022833"/>
    </source>
</evidence>
<comment type="cofactor">
    <cofactor evidence="1">
        <name>Zn(2+)</name>
        <dbReference type="ChEBI" id="CHEBI:29105"/>
    </cofactor>
</comment>
<evidence type="ECO:0000259" key="14">
    <source>
        <dbReference type="Pfam" id="PF02163"/>
    </source>
</evidence>
<gene>
    <name evidence="15" type="ORF">COX34_00515</name>
</gene>
<reference evidence="15 16" key="1">
    <citation type="submission" date="2017-09" db="EMBL/GenBank/DDBJ databases">
        <title>Depth-based differentiation of microbial function through sediment-hosted aquifers and enrichment of novel symbionts in the deep terrestrial subsurface.</title>
        <authorList>
            <person name="Probst A.J."/>
            <person name="Ladd B."/>
            <person name="Jarett J.K."/>
            <person name="Geller-Mcgrath D.E."/>
            <person name="Sieber C.M."/>
            <person name="Emerson J.B."/>
            <person name="Anantharaman K."/>
            <person name="Thomas B.C."/>
            <person name="Malmstrom R."/>
            <person name="Stieglmeier M."/>
            <person name="Klingl A."/>
            <person name="Woyke T."/>
            <person name="Ryan C.M."/>
            <person name="Banfield J.F."/>
        </authorList>
    </citation>
    <scope>NUCLEOTIDE SEQUENCE [LARGE SCALE GENOMIC DNA]</scope>
    <source>
        <strain evidence="15">CG23_combo_of_CG06-09_8_20_14_all_36_12</strain>
    </source>
</reference>
<evidence type="ECO:0000256" key="1">
    <source>
        <dbReference type="ARBA" id="ARBA00001947"/>
    </source>
</evidence>
<evidence type="ECO:0000256" key="5">
    <source>
        <dbReference type="ARBA" id="ARBA00022670"/>
    </source>
</evidence>
<dbReference type="PANTHER" id="PTHR35864:SF1">
    <property type="entry name" value="ZINC METALLOPROTEASE YWHC-RELATED"/>
    <property type="match status" value="1"/>
</dbReference>
<feature type="domain" description="Peptidase M50" evidence="14">
    <location>
        <begin position="122"/>
        <end position="178"/>
    </location>
</feature>
<dbReference type="InterPro" id="IPR008915">
    <property type="entry name" value="Peptidase_M50"/>
</dbReference>
<comment type="similarity">
    <text evidence="3">Belongs to the peptidase M50B family.</text>
</comment>
<evidence type="ECO:0000256" key="7">
    <source>
        <dbReference type="ARBA" id="ARBA00022723"/>
    </source>
</evidence>
<dbReference type="AlphaFoldDB" id="A0A2G9Z0T3"/>
<sequence length="206" mass="23461">MEITIFTLIVLFFSIVIHEVAHGSMALHLGDPTAKSAGRLSLNPLKHIDPFGTILLPILMLLFTAGRGPIFGWAKPVPINPYNFRDQKWGTVKVAISGPATNFLIAIIFGLLIRFFPLSPLLISLFTIIIFYNLLWGLFNLVPIPPLDGSHILFRFLPERFWKLKMVLQQYGLFILIFFIFFGLRLLIPLTLYCYQFLTGQPPLLF</sequence>
<keyword evidence="5 15" id="KW-0645">Protease</keyword>
<evidence type="ECO:0000256" key="13">
    <source>
        <dbReference type="SAM" id="Phobius"/>
    </source>
</evidence>
<keyword evidence="8" id="KW-0378">Hydrolase</keyword>
<feature type="transmembrane region" description="Helical" evidence="13">
    <location>
        <begin position="122"/>
        <end position="142"/>
    </location>
</feature>